<dbReference type="Pfam" id="PF12937">
    <property type="entry name" value="F-box-like"/>
    <property type="match status" value="1"/>
</dbReference>
<dbReference type="InterPro" id="IPR036047">
    <property type="entry name" value="F-box-like_dom_sf"/>
</dbReference>
<dbReference type="OrthoDB" id="2447803at2759"/>
<dbReference type="InterPro" id="IPR032675">
    <property type="entry name" value="LRR_dom_sf"/>
</dbReference>
<dbReference type="AlphaFoldDB" id="A0A067PCZ5"/>
<dbReference type="EMBL" id="KL197737">
    <property type="protein sequence ID" value="KDQ52788.1"/>
    <property type="molecule type" value="Genomic_DNA"/>
</dbReference>
<dbReference type="InParanoid" id="A0A067PCZ5"/>
<evidence type="ECO:0000313" key="2">
    <source>
        <dbReference type="EMBL" id="KDQ52788.1"/>
    </source>
</evidence>
<accession>A0A067PCZ5</accession>
<evidence type="ECO:0000259" key="1">
    <source>
        <dbReference type="Pfam" id="PF12937"/>
    </source>
</evidence>
<dbReference type="InterPro" id="IPR001810">
    <property type="entry name" value="F-box_dom"/>
</dbReference>
<keyword evidence="3" id="KW-1185">Reference proteome</keyword>
<protein>
    <recommendedName>
        <fullName evidence="1">F-box domain-containing protein</fullName>
    </recommendedName>
</protein>
<dbReference type="Gene3D" id="1.20.1280.50">
    <property type="match status" value="1"/>
</dbReference>
<dbReference type="Gene3D" id="3.80.10.10">
    <property type="entry name" value="Ribonuclease Inhibitor"/>
    <property type="match status" value="1"/>
</dbReference>
<reference evidence="3" key="1">
    <citation type="journal article" date="2014" name="Proc. Natl. Acad. Sci. U.S.A.">
        <title>Extensive sampling of basidiomycete genomes demonstrates inadequacy of the white-rot/brown-rot paradigm for wood decay fungi.</title>
        <authorList>
            <person name="Riley R."/>
            <person name="Salamov A.A."/>
            <person name="Brown D.W."/>
            <person name="Nagy L.G."/>
            <person name="Floudas D."/>
            <person name="Held B.W."/>
            <person name="Levasseur A."/>
            <person name="Lombard V."/>
            <person name="Morin E."/>
            <person name="Otillar R."/>
            <person name="Lindquist E.A."/>
            <person name="Sun H."/>
            <person name="LaButti K.M."/>
            <person name="Schmutz J."/>
            <person name="Jabbour D."/>
            <person name="Luo H."/>
            <person name="Baker S.E."/>
            <person name="Pisabarro A.G."/>
            <person name="Walton J.D."/>
            <person name="Blanchette R.A."/>
            <person name="Henrissat B."/>
            <person name="Martin F."/>
            <person name="Cullen D."/>
            <person name="Hibbett D.S."/>
            <person name="Grigoriev I.V."/>
        </authorList>
    </citation>
    <scope>NUCLEOTIDE SEQUENCE [LARGE SCALE GENOMIC DNA]</scope>
    <source>
        <strain evidence="3">MUCL 33604</strain>
    </source>
</reference>
<sequence>MSTSEPHHRVLFIPELLENIFCRSEDVRTLARSALVCKQWSDLALNTLWYELDTPVNLFKILAPLEESQDEEDYDKLIFRNTPTSAAWVRFDYYARKVRMLAYIEDPAEGEYELDVSSNISPRVFRDLSRARSPQRLLPNLKGLTWQSDDLVTLLSSQVLLHDRIKALSFAMPILQQSQSMSDYFTSITSKIPSLQLMAIWLNRQSPSLLELEAEVVDLLRGLRELTHVGIPFYSLTSKMAEAISQLEKVLVVDFDGECYKRPIGYESYAGNYFGAPRENLPRFSPQLQVNSFPSLTYLAIGLHLQDLMSDHILRRRLFPPSLQRLVIQETGNTTPAIVESFLESIAVSHPHLSTLSLQLRLSDFPRSLPLLDTPRITFTTIKPILGMRSLIEFMISHDYPLSLTDRDMQELAIAKPLLQYLSLNSEPGYPLESSLSLAALLPFAEHCPSMIELKLYMDTTISDFPTLQTNMQRANAVSLLGCEFSPGFSRIEDTRKVMLFLGQILRTSPYPTTLGQPNFLTGNYDRSYEACEEVRKRMRKWEEVSRALPFVVDARMDELRRVDTWAGRVWEVCSPYLPPSVRPPHPSDCDPGVSR</sequence>
<organism evidence="2 3">
    <name type="scientific">Jaapia argillacea MUCL 33604</name>
    <dbReference type="NCBI Taxonomy" id="933084"/>
    <lineage>
        <taxon>Eukaryota</taxon>
        <taxon>Fungi</taxon>
        <taxon>Dikarya</taxon>
        <taxon>Basidiomycota</taxon>
        <taxon>Agaricomycotina</taxon>
        <taxon>Agaricomycetes</taxon>
        <taxon>Agaricomycetidae</taxon>
        <taxon>Jaapiales</taxon>
        <taxon>Jaapiaceae</taxon>
        <taxon>Jaapia</taxon>
    </lineage>
</organism>
<dbReference type="SUPFAM" id="SSF81383">
    <property type="entry name" value="F-box domain"/>
    <property type="match status" value="1"/>
</dbReference>
<dbReference type="Proteomes" id="UP000027265">
    <property type="component" value="Unassembled WGS sequence"/>
</dbReference>
<name>A0A067PCZ5_9AGAM</name>
<gene>
    <name evidence="2" type="ORF">JAAARDRAFT_210281</name>
</gene>
<proteinExistence type="predicted"/>
<dbReference type="SUPFAM" id="SSF52047">
    <property type="entry name" value="RNI-like"/>
    <property type="match status" value="1"/>
</dbReference>
<dbReference type="STRING" id="933084.A0A067PCZ5"/>
<feature type="domain" description="F-box" evidence="1">
    <location>
        <begin position="14"/>
        <end position="53"/>
    </location>
</feature>
<dbReference type="HOGENOM" id="CLU_021164_5_0_1"/>
<evidence type="ECO:0000313" key="3">
    <source>
        <dbReference type="Proteomes" id="UP000027265"/>
    </source>
</evidence>